<sequence>MINIDMWYSHKPEEVTGIDWSFSVLDCVYCGNLYRDNKCIGDYEADTMQEVQEAFPHLAEGIDKALN</sequence>
<organism evidence="1 2">
    <name type="scientific">[Ruminococcus] lactaris</name>
    <dbReference type="NCBI Taxonomy" id="46228"/>
    <lineage>
        <taxon>Bacteria</taxon>
        <taxon>Bacillati</taxon>
        <taxon>Bacillota</taxon>
        <taxon>Clostridia</taxon>
        <taxon>Lachnospirales</taxon>
        <taxon>Lachnospiraceae</taxon>
        <taxon>Mediterraneibacter</taxon>
    </lineage>
</organism>
<comment type="caution">
    <text evidence="1">The sequence shown here is derived from an EMBL/GenBank/DDBJ whole genome shotgun (WGS) entry which is preliminary data.</text>
</comment>
<gene>
    <name evidence="1" type="ORF">DW116_07900</name>
</gene>
<dbReference type="EMBL" id="QRMI01000017">
    <property type="protein sequence ID" value="RHJ61248.1"/>
    <property type="molecule type" value="Genomic_DNA"/>
</dbReference>
<evidence type="ECO:0000313" key="1">
    <source>
        <dbReference type="EMBL" id="RHJ61248.1"/>
    </source>
</evidence>
<proteinExistence type="predicted"/>
<dbReference type="AlphaFoldDB" id="A0A415D591"/>
<dbReference type="Proteomes" id="UP000285832">
    <property type="component" value="Unassembled WGS sequence"/>
</dbReference>
<name>A0A415D591_9FIRM</name>
<reference evidence="1 2" key="1">
    <citation type="submission" date="2018-08" db="EMBL/GenBank/DDBJ databases">
        <title>A genome reference for cultivated species of the human gut microbiota.</title>
        <authorList>
            <person name="Zou Y."/>
            <person name="Xue W."/>
            <person name="Luo G."/>
        </authorList>
    </citation>
    <scope>NUCLEOTIDE SEQUENCE [LARGE SCALE GENOMIC DNA]</scope>
    <source>
        <strain evidence="1 2">AM09-9</strain>
    </source>
</reference>
<evidence type="ECO:0000313" key="2">
    <source>
        <dbReference type="Proteomes" id="UP000285832"/>
    </source>
</evidence>
<accession>A0A415D591</accession>
<protein>
    <submittedName>
        <fullName evidence="1">Uncharacterized protein</fullName>
    </submittedName>
</protein>